<gene>
    <name evidence="1" type="primary">gb23987</name>
    <name evidence="1" type="ORF">PR202_gb23987</name>
</gene>
<dbReference type="EMBL" id="BQKI01000088">
    <property type="protein sequence ID" value="GJN35237.1"/>
    <property type="molecule type" value="Genomic_DNA"/>
</dbReference>
<evidence type="ECO:0000313" key="1">
    <source>
        <dbReference type="EMBL" id="GJN35237.1"/>
    </source>
</evidence>
<sequence length="83" mass="9544">MALSSATMVTAYEFLKRLSTKTRMIDHSYLLVTVIHDDNHVFSELCIVLELQATWYEFVRVLAALATNLYSILIAKLPLDRRV</sequence>
<name>A0AAV5FJS8_ELECO</name>
<accession>A0AAV5FJS8</accession>
<proteinExistence type="predicted"/>
<reference evidence="1" key="2">
    <citation type="submission" date="2021-12" db="EMBL/GenBank/DDBJ databases">
        <title>Resequencing data analysis of finger millet.</title>
        <authorList>
            <person name="Hatakeyama M."/>
            <person name="Aluri S."/>
            <person name="Balachadran M.T."/>
            <person name="Sivarajan S.R."/>
            <person name="Poveda L."/>
            <person name="Shimizu-Inatsugi R."/>
            <person name="Schlapbach R."/>
            <person name="Sreeman S.M."/>
            <person name="Shimizu K.K."/>
        </authorList>
    </citation>
    <scope>NUCLEOTIDE SEQUENCE</scope>
</reference>
<evidence type="ECO:0000313" key="2">
    <source>
        <dbReference type="Proteomes" id="UP001054889"/>
    </source>
</evidence>
<comment type="caution">
    <text evidence="1">The sequence shown here is derived from an EMBL/GenBank/DDBJ whole genome shotgun (WGS) entry which is preliminary data.</text>
</comment>
<dbReference type="AlphaFoldDB" id="A0AAV5FJS8"/>
<reference evidence="1" key="1">
    <citation type="journal article" date="2018" name="DNA Res.">
        <title>Multiple hybrid de novo genome assembly of finger millet, an orphan allotetraploid crop.</title>
        <authorList>
            <person name="Hatakeyama M."/>
            <person name="Aluri S."/>
            <person name="Balachadran M.T."/>
            <person name="Sivarajan S.R."/>
            <person name="Patrignani A."/>
            <person name="Gruter S."/>
            <person name="Poveda L."/>
            <person name="Shimizu-Inatsugi R."/>
            <person name="Baeten J."/>
            <person name="Francoijs K.J."/>
            <person name="Nataraja K.N."/>
            <person name="Reddy Y.A.N."/>
            <person name="Phadnis S."/>
            <person name="Ravikumar R.L."/>
            <person name="Schlapbach R."/>
            <person name="Sreeman S.M."/>
            <person name="Shimizu K.K."/>
        </authorList>
    </citation>
    <scope>NUCLEOTIDE SEQUENCE</scope>
</reference>
<protein>
    <submittedName>
        <fullName evidence="1">Uncharacterized protein</fullName>
    </submittedName>
</protein>
<organism evidence="1 2">
    <name type="scientific">Eleusine coracana subsp. coracana</name>
    <dbReference type="NCBI Taxonomy" id="191504"/>
    <lineage>
        <taxon>Eukaryota</taxon>
        <taxon>Viridiplantae</taxon>
        <taxon>Streptophyta</taxon>
        <taxon>Embryophyta</taxon>
        <taxon>Tracheophyta</taxon>
        <taxon>Spermatophyta</taxon>
        <taxon>Magnoliopsida</taxon>
        <taxon>Liliopsida</taxon>
        <taxon>Poales</taxon>
        <taxon>Poaceae</taxon>
        <taxon>PACMAD clade</taxon>
        <taxon>Chloridoideae</taxon>
        <taxon>Cynodonteae</taxon>
        <taxon>Eleusininae</taxon>
        <taxon>Eleusine</taxon>
    </lineage>
</organism>
<keyword evidence="2" id="KW-1185">Reference proteome</keyword>
<dbReference type="Proteomes" id="UP001054889">
    <property type="component" value="Unassembled WGS sequence"/>
</dbReference>